<feature type="domain" description="UPAR/Ly6" evidence="7">
    <location>
        <begin position="20"/>
        <end position="114"/>
    </location>
</feature>
<evidence type="ECO:0000256" key="3">
    <source>
        <dbReference type="ARBA" id="ARBA00022525"/>
    </source>
</evidence>
<dbReference type="PANTHER" id="PTHR20914">
    <property type="entry name" value="LY6/PLAUR DOMAIN-CONTAINING PROTEIN 8"/>
    <property type="match status" value="1"/>
</dbReference>
<evidence type="ECO:0000256" key="4">
    <source>
        <dbReference type="ARBA" id="ARBA00023005"/>
    </source>
</evidence>
<keyword evidence="5" id="KW-1015">Disulfide bond</keyword>
<dbReference type="PANTHER" id="PTHR20914:SF30">
    <property type="entry name" value="LY6_PLAUR DOMAIN CONTAINING 9"/>
    <property type="match status" value="1"/>
</dbReference>
<evidence type="ECO:0000313" key="9">
    <source>
        <dbReference type="RefSeq" id="XP_020668446.2"/>
    </source>
</evidence>
<dbReference type="SMART" id="SM00134">
    <property type="entry name" value="LU"/>
    <property type="match status" value="1"/>
</dbReference>
<dbReference type="CDD" id="cd23588">
    <property type="entry name" value="TFP_LU_ECD_PLIG"/>
    <property type="match status" value="1"/>
</dbReference>
<evidence type="ECO:0000256" key="1">
    <source>
        <dbReference type="ARBA" id="ARBA00004613"/>
    </source>
</evidence>
<keyword evidence="4 9" id="KW-0593">Phospholipase A2 inhibitor</keyword>
<accession>A0A6J0V6A8</accession>
<sequence>MEIFLPICLLATVMATGGTLKCPVCETTGRNCDGPMKTCPPEYEQCGIISWEKSFGMQNKTTAKKCIKPGACQKGLVVFNAGKNGTILSHVSCCTGDECKKPAPPLPPRNFTSLREKRTCPACYSEKEVCKEETIECRGEDETHCVELFYQISDAEGRNVTTTMKGCANKALCDHQDDFATGSLLPASLCMVANGAGSTIEGWSGFLLLSQVQLLLGQVLP</sequence>
<dbReference type="InParanoid" id="A0A6J0V6A8"/>
<dbReference type="CDD" id="cd23572">
    <property type="entry name" value="TFP_LU_ECD_PINLYP_rpt2"/>
    <property type="match status" value="1"/>
</dbReference>
<gene>
    <name evidence="9" type="primary">LOC110089612</name>
</gene>
<dbReference type="InterPro" id="IPR016054">
    <property type="entry name" value="LY6_UPA_recep-like"/>
</dbReference>
<name>A0A6J0V6A8_9SAUR</name>
<evidence type="ECO:0000256" key="6">
    <source>
        <dbReference type="SAM" id="SignalP"/>
    </source>
</evidence>
<proteinExistence type="inferred from homology"/>
<dbReference type="Pfam" id="PF00021">
    <property type="entry name" value="UPAR_LY6"/>
    <property type="match status" value="1"/>
</dbReference>
<feature type="chain" id="PRO_5045901888" evidence="6">
    <location>
        <begin position="16"/>
        <end position="221"/>
    </location>
</feature>
<dbReference type="OrthoDB" id="9015741at2759"/>
<evidence type="ECO:0000256" key="5">
    <source>
        <dbReference type="ARBA" id="ARBA00023157"/>
    </source>
</evidence>
<dbReference type="Pfam" id="PF02988">
    <property type="entry name" value="PLA2_inh"/>
    <property type="match status" value="1"/>
</dbReference>
<dbReference type="GO" id="GO:0019834">
    <property type="term" value="F:phospholipase A2 inhibitor activity"/>
    <property type="evidence" value="ECO:0007669"/>
    <property type="project" value="UniProtKB-KW"/>
</dbReference>
<reference evidence="9" key="1">
    <citation type="submission" date="2025-08" db="UniProtKB">
        <authorList>
            <consortium name="RefSeq"/>
        </authorList>
    </citation>
    <scope>IDENTIFICATION</scope>
</reference>
<dbReference type="Proteomes" id="UP001652642">
    <property type="component" value="Chromosome 9"/>
</dbReference>
<keyword evidence="6" id="KW-0732">Signal</keyword>
<comment type="similarity">
    <text evidence="2">Belongs to the CNF-like-inhibitor family.</text>
</comment>
<dbReference type="InterPro" id="IPR004126">
    <property type="entry name" value="PLipase_A2_inh_N"/>
</dbReference>
<dbReference type="Gene3D" id="2.10.60.10">
    <property type="entry name" value="CD59"/>
    <property type="match status" value="2"/>
</dbReference>
<evidence type="ECO:0000313" key="8">
    <source>
        <dbReference type="Proteomes" id="UP001652642"/>
    </source>
</evidence>
<dbReference type="SUPFAM" id="SSF57302">
    <property type="entry name" value="Snake toxin-like"/>
    <property type="match status" value="1"/>
</dbReference>
<keyword evidence="8" id="KW-1185">Reference proteome</keyword>
<dbReference type="AlphaFoldDB" id="A0A6J0V6A8"/>
<dbReference type="GeneID" id="110089612"/>
<dbReference type="GO" id="GO:0005576">
    <property type="term" value="C:extracellular region"/>
    <property type="evidence" value="ECO:0007669"/>
    <property type="project" value="UniProtKB-SubCell"/>
</dbReference>
<keyword evidence="3" id="KW-0964">Secreted</keyword>
<dbReference type="InterPro" id="IPR045860">
    <property type="entry name" value="Snake_toxin-like_sf"/>
</dbReference>
<protein>
    <submittedName>
        <fullName evidence="9">Phospholipase A2 inhibitor gamma subunit B-like</fullName>
    </submittedName>
</protein>
<evidence type="ECO:0000256" key="2">
    <source>
        <dbReference type="ARBA" id="ARBA00006570"/>
    </source>
</evidence>
<comment type="subcellular location">
    <subcellularLocation>
        <location evidence="1">Secreted</location>
    </subcellularLocation>
</comment>
<organism evidence="8 9">
    <name type="scientific">Pogona vitticeps</name>
    <name type="common">central bearded dragon</name>
    <dbReference type="NCBI Taxonomy" id="103695"/>
    <lineage>
        <taxon>Eukaryota</taxon>
        <taxon>Metazoa</taxon>
        <taxon>Chordata</taxon>
        <taxon>Craniata</taxon>
        <taxon>Vertebrata</taxon>
        <taxon>Euteleostomi</taxon>
        <taxon>Lepidosauria</taxon>
        <taxon>Squamata</taxon>
        <taxon>Bifurcata</taxon>
        <taxon>Unidentata</taxon>
        <taxon>Episquamata</taxon>
        <taxon>Toxicofera</taxon>
        <taxon>Iguania</taxon>
        <taxon>Acrodonta</taxon>
        <taxon>Agamidae</taxon>
        <taxon>Amphibolurinae</taxon>
        <taxon>Pogona</taxon>
    </lineage>
</organism>
<evidence type="ECO:0000259" key="7">
    <source>
        <dbReference type="SMART" id="SM00134"/>
    </source>
</evidence>
<dbReference type="InterPro" id="IPR050918">
    <property type="entry name" value="CNF-like_PLA2_Inhibitor"/>
</dbReference>
<dbReference type="RefSeq" id="XP_020668446.2">
    <property type="nucleotide sequence ID" value="XM_020812787.2"/>
</dbReference>
<dbReference type="KEGG" id="pvt:110089612"/>
<feature type="signal peptide" evidence="6">
    <location>
        <begin position="1"/>
        <end position="15"/>
    </location>
</feature>